<dbReference type="PANTHER" id="PTHR24260">
    <property type="match status" value="1"/>
</dbReference>
<evidence type="ECO:0000259" key="2">
    <source>
        <dbReference type="PROSITE" id="PS50240"/>
    </source>
</evidence>
<gene>
    <name evidence="3" type="ORF">EAI_14080</name>
</gene>
<dbReference type="GO" id="GO:0004252">
    <property type="term" value="F:serine-type endopeptidase activity"/>
    <property type="evidence" value="ECO:0007669"/>
    <property type="project" value="InterPro"/>
</dbReference>
<keyword evidence="1" id="KW-1015">Disulfide bond</keyword>
<evidence type="ECO:0000313" key="3">
    <source>
        <dbReference type="EMBL" id="EFN75957.1"/>
    </source>
</evidence>
<dbReference type="PROSITE" id="PS00134">
    <property type="entry name" value="TRYPSIN_HIS"/>
    <property type="match status" value="1"/>
</dbReference>
<organism evidence="4">
    <name type="scientific">Harpegnathos saltator</name>
    <name type="common">Jerdon's jumping ant</name>
    <dbReference type="NCBI Taxonomy" id="610380"/>
    <lineage>
        <taxon>Eukaryota</taxon>
        <taxon>Metazoa</taxon>
        <taxon>Ecdysozoa</taxon>
        <taxon>Arthropoda</taxon>
        <taxon>Hexapoda</taxon>
        <taxon>Insecta</taxon>
        <taxon>Pterygota</taxon>
        <taxon>Neoptera</taxon>
        <taxon>Endopterygota</taxon>
        <taxon>Hymenoptera</taxon>
        <taxon>Apocrita</taxon>
        <taxon>Aculeata</taxon>
        <taxon>Formicoidea</taxon>
        <taxon>Formicidae</taxon>
        <taxon>Ponerinae</taxon>
        <taxon>Ponerini</taxon>
        <taxon>Harpegnathos</taxon>
    </lineage>
</organism>
<evidence type="ECO:0000256" key="1">
    <source>
        <dbReference type="ARBA" id="ARBA00023157"/>
    </source>
</evidence>
<dbReference type="Proteomes" id="UP000008237">
    <property type="component" value="Unassembled WGS sequence"/>
</dbReference>
<dbReference type="InterPro" id="IPR051333">
    <property type="entry name" value="CLIP_Serine_Protease"/>
</dbReference>
<dbReference type="InterPro" id="IPR001314">
    <property type="entry name" value="Peptidase_S1A"/>
</dbReference>
<dbReference type="Gene3D" id="2.40.10.10">
    <property type="entry name" value="Trypsin-like serine proteases"/>
    <property type="match status" value="2"/>
</dbReference>
<dbReference type="OrthoDB" id="2019384at2759"/>
<reference evidence="3 4" key="1">
    <citation type="journal article" date="2010" name="Science">
        <title>Genomic comparison of the ants Camponotus floridanus and Harpegnathos saltator.</title>
        <authorList>
            <person name="Bonasio R."/>
            <person name="Zhang G."/>
            <person name="Ye C."/>
            <person name="Mutti N.S."/>
            <person name="Fang X."/>
            <person name="Qin N."/>
            <person name="Donahue G."/>
            <person name="Yang P."/>
            <person name="Li Q."/>
            <person name="Li C."/>
            <person name="Zhang P."/>
            <person name="Huang Z."/>
            <person name="Berger S.L."/>
            <person name="Reinberg D."/>
            <person name="Wang J."/>
            <person name="Liebig J."/>
        </authorList>
    </citation>
    <scope>NUCLEOTIDE SEQUENCE [LARGE SCALE GENOMIC DNA]</scope>
    <source>
        <strain evidence="3 4">R22 G/1</strain>
    </source>
</reference>
<dbReference type="Pfam" id="PF00089">
    <property type="entry name" value="Trypsin"/>
    <property type="match status" value="1"/>
</dbReference>
<dbReference type="PANTHER" id="PTHR24260:SF136">
    <property type="entry name" value="GH08193P-RELATED"/>
    <property type="match status" value="1"/>
</dbReference>
<dbReference type="InterPro" id="IPR001254">
    <property type="entry name" value="Trypsin_dom"/>
</dbReference>
<dbReference type="SUPFAM" id="SSF50494">
    <property type="entry name" value="Trypsin-like serine proteases"/>
    <property type="match status" value="1"/>
</dbReference>
<dbReference type="InterPro" id="IPR018114">
    <property type="entry name" value="TRYPSIN_HIS"/>
</dbReference>
<accession>E2C7Y7</accession>
<dbReference type="GO" id="GO:0006508">
    <property type="term" value="P:proteolysis"/>
    <property type="evidence" value="ECO:0007669"/>
    <property type="project" value="InterPro"/>
</dbReference>
<dbReference type="InParanoid" id="E2C7Y7"/>
<proteinExistence type="predicted"/>
<keyword evidence="4" id="KW-1185">Reference proteome</keyword>
<dbReference type="FunFam" id="2.40.10.10:FF:000068">
    <property type="entry name" value="transmembrane protease serine 2"/>
    <property type="match status" value="1"/>
</dbReference>
<dbReference type="PRINTS" id="PR00722">
    <property type="entry name" value="CHYMOTRYPSIN"/>
</dbReference>
<dbReference type="InterPro" id="IPR043504">
    <property type="entry name" value="Peptidase_S1_PA_chymotrypsin"/>
</dbReference>
<dbReference type="InterPro" id="IPR009003">
    <property type="entry name" value="Peptidase_S1_PA"/>
</dbReference>
<dbReference type="CDD" id="cd00190">
    <property type="entry name" value="Tryp_SPc"/>
    <property type="match status" value="1"/>
</dbReference>
<evidence type="ECO:0000313" key="4">
    <source>
        <dbReference type="Proteomes" id="UP000008237"/>
    </source>
</evidence>
<dbReference type="MEROPS" id="S01.444"/>
<dbReference type="OMA" id="KWIRNIY"/>
<dbReference type="SMART" id="SM00020">
    <property type="entry name" value="Tryp_SPc"/>
    <property type="match status" value="1"/>
</dbReference>
<dbReference type="EMBL" id="GL453503">
    <property type="protein sequence ID" value="EFN75957.1"/>
    <property type="molecule type" value="Genomic_DNA"/>
</dbReference>
<dbReference type="PROSITE" id="PS50240">
    <property type="entry name" value="TRYPSIN_DOM"/>
    <property type="match status" value="1"/>
</dbReference>
<name>E2C7Y7_HARSA</name>
<feature type="domain" description="Peptidase S1" evidence="2">
    <location>
        <begin position="1"/>
        <end position="247"/>
    </location>
</feature>
<dbReference type="STRING" id="610380.E2C7Y7"/>
<dbReference type="AlphaFoldDB" id="E2C7Y7"/>
<protein>
    <submittedName>
        <fullName evidence="3">Limulus clotting factor C</fullName>
    </submittedName>
</protein>
<sequence>MGLFPWHVGIYKKNRPNTYEHICGGNLISNNLVVSAAHCFYDEVENKPYNASNYAVGAGKYFRSWDTEEQYSQKSLVEYVKLRFEYLGTIGHLMEDIALVKLQTPLDLNMHVRPICVDWQNMYDKEHLQVGQSGKLAGWGKDIAGKPTEELYEVTMPYVARQKCRDDVPLEFRGYITRDKFCTVPMNGSSACEGDSGGGLCFEKDGIWYLRGIVSASSQKDNRCDHTPYVTFTRISAYLKWIRNIYVQM</sequence>